<evidence type="ECO:0000313" key="6">
    <source>
        <dbReference type="Proteomes" id="UP001549366"/>
    </source>
</evidence>
<evidence type="ECO:0000259" key="4">
    <source>
        <dbReference type="PROSITE" id="PS51208"/>
    </source>
</evidence>
<feature type="signal peptide" evidence="3">
    <location>
        <begin position="1"/>
        <end position="29"/>
    </location>
</feature>
<accession>A0ABV2SP46</accession>
<evidence type="ECO:0000256" key="2">
    <source>
        <dbReference type="SAM" id="MobiDB-lite"/>
    </source>
</evidence>
<feature type="domain" description="Autotransporter" evidence="4">
    <location>
        <begin position="1204"/>
        <end position="1479"/>
    </location>
</feature>
<feature type="compositionally biased region" description="Low complexity" evidence="2">
    <location>
        <begin position="709"/>
        <end position="730"/>
    </location>
</feature>
<dbReference type="InterPro" id="IPR036709">
    <property type="entry name" value="Autotransporte_beta_dom_sf"/>
</dbReference>
<comment type="caution">
    <text evidence="5">The sequence shown here is derived from an EMBL/GenBank/DDBJ whole genome shotgun (WGS) entry which is preliminary data.</text>
</comment>
<dbReference type="RefSeq" id="WP_354009078.1">
    <property type="nucleotide sequence ID" value="NZ_JBEWTA010000001.1"/>
</dbReference>
<evidence type="ECO:0000313" key="5">
    <source>
        <dbReference type="EMBL" id="MET4759046.1"/>
    </source>
</evidence>
<feature type="compositionally biased region" description="Low complexity" evidence="2">
    <location>
        <begin position="38"/>
        <end position="225"/>
    </location>
</feature>
<proteinExistence type="predicted"/>
<reference evidence="5 6" key="1">
    <citation type="submission" date="2024-06" db="EMBL/GenBank/DDBJ databases">
        <title>Genomic Encyclopedia of Type Strains, Phase V (KMG-V): Genome sequencing to study the core and pangenomes of soil and plant-associated prokaryotes.</title>
        <authorList>
            <person name="Whitman W."/>
        </authorList>
    </citation>
    <scope>NUCLEOTIDE SEQUENCE [LARGE SCALE GENOMIC DNA]</scope>
    <source>
        <strain evidence="5 6">NE40</strain>
    </source>
</reference>
<feature type="chain" id="PRO_5047261921" evidence="3">
    <location>
        <begin position="30"/>
        <end position="1479"/>
    </location>
</feature>
<dbReference type="PROSITE" id="PS51208">
    <property type="entry name" value="AUTOTRANSPORTER"/>
    <property type="match status" value="1"/>
</dbReference>
<name>A0ABV2SP46_9GAMM</name>
<dbReference type="Gene3D" id="2.40.128.130">
    <property type="entry name" value="Autotransporter beta-domain"/>
    <property type="match status" value="1"/>
</dbReference>
<feature type="region of interest" description="Disordered" evidence="2">
    <location>
        <begin position="709"/>
        <end position="748"/>
    </location>
</feature>
<organism evidence="5 6">
    <name type="scientific">Endozoicomonas lisbonensis</name>
    <dbReference type="NCBI Taxonomy" id="3120522"/>
    <lineage>
        <taxon>Bacteria</taxon>
        <taxon>Pseudomonadati</taxon>
        <taxon>Pseudomonadota</taxon>
        <taxon>Gammaproteobacteria</taxon>
        <taxon>Oceanospirillales</taxon>
        <taxon>Endozoicomonadaceae</taxon>
        <taxon>Endozoicomonas</taxon>
    </lineage>
</organism>
<dbReference type="Pfam" id="PF03797">
    <property type="entry name" value="Autotransporter"/>
    <property type="match status" value="1"/>
</dbReference>
<dbReference type="SMART" id="SM00869">
    <property type="entry name" value="Autotransporter"/>
    <property type="match status" value="1"/>
</dbReference>
<keyword evidence="6" id="KW-1185">Reference proteome</keyword>
<dbReference type="SUPFAM" id="SSF103515">
    <property type="entry name" value="Autotransporter"/>
    <property type="match status" value="1"/>
</dbReference>
<keyword evidence="1" id="KW-0175">Coiled coil</keyword>
<feature type="region of interest" description="Disordered" evidence="2">
    <location>
        <begin position="27"/>
        <end position="233"/>
    </location>
</feature>
<keyword evidence="3" id="KW-0732">Signal</keyword>
<evidence type="ECO:0000256" key="1">
    <source>
        <dbReference type="SAM" id="Coils"/>
    </source>
</evidence>
<dbReference type="NCBIfam" id="TIGR01414">
    <property type="entry name" value="autotrans_barl"/>
    <property type="match status" value="1"/>
</dbReference>
<dbReference type="Proteomes" id="UP001549366">
    <property type="component" value="Unassembled WGS sequence"/>
</dbReference>
<dbReference type="EMBL" id="JBEWTB010000002">
    <property type="protein sequence ID" value="MET4759046.1"/>
    <property type="molecule type" value="Genomic_DNA"/>
</dbReference>
<dbReference type="InterPro" id="IPR006315">
    <property type="entry name" value="OM_autotransptr_brl_dom"/>
</dbReference>
<gene>
    <name evidence="5" type="ORF">V5J35_004238</name>
</gene>
<evidence type="ECO:0000256" key="3">
    <source>
        <dbReference type="SAM" id="SignalP"/>
    </source>
</evidence>
<sequence>MKQVQVFKKTLLSLAVVSAFGGYGTVTQAKPTTGGGTTVNPSPSTSSTSATSSASSSTPSLNASSIPTQSTVSPSQSTVSPSQSTVSPTQSTATPTQSTATPSQSTATPSQSTATPTQSTATPSQSTATPSQSTATPSQSTATPTQSTVPPTQSTTGQTATGQTATGQTATGQTAAGQTAAGQTAAGQTAAGQTATGQTATGQTTTGQTTTGQTTTGQTTTGQQQPKSFNPITFEQGNDQEIKEHLVLLEDKFNALTGNDFKTKSIRYSSRALFDHLQQADNDVADLNKKLQSAKAASADPKVVADLENKIKKAEEYAKKARQDLVAFAKANQDRLGLKDNFLLAATQSVAGNKPGVVRQEKNAEPAEKVDFAALRRTSEGVTADASKVGLDASPVQAKGEDTAKFQTRVAEARKKLDALSQDDFRKIFLIKDPKAPDPSQAKDVAPEVIRLKGYDLRVPELYNAFMDRVQKDVPELFDSSANAAASADVVFTGGTVELDGFKTSPQSPLPGAHFVTPKGAKAADPYGTYTVAEGSDVYQASIGKDKPVDTFVVENSKFHAEDGVYASKVSIKDTENVAGYAVDAAGNVTEGYLPIVAKSYEDTAVKGKPAANGVTPVIARKRTVASFQGVKNGMVTVKGHEDVSITSSNLKSDGLGVAVTKGGAGTENMTIKDSTINMASGTEIVAQNLVVEGSSKINSTVDVVQQTTQQTAQQSSQQGATQAASSGSSNQAPKTQPQPAKSQQVVGLTTVRGANLKKTFVETTTQNGQQTTKDVEVDAVDTFKIGKGSEVLANIEGYEEGTVAGTLISDHIGSDNSRINKLVLEQGAVLRRYSSDGNTIYGSEKLDVTVGNGMTVIHDVNGFHTIVLDGGLLEGSLTGLNPIAQPAQGQEAFEGSTVEMKSGTYQGGDVTNVKSFTISGPVHLMPGSTKLNKVNADGSVQATETKPINIRGDVPVTSGSVFVISKAPDLAKGQSPVNVNGSVDFKKGSGLAVVVDDFTTSADLNVAYLNIEDGTPDYGAGVLKLEGGNKVHIRPQNLTDEASYDKTKALYEKAKEDPKAFADMTIVNYQSVQGSFEAPVSEYPLLNVASAPEASPLPSPGSYKVRLTFNTDPRNAFRSVWNMNSNDADVASAALLSSLEAGGETGRAMFNAIQKDGYQRAASENQWDPHVGMGMAAVTVTQKANQSISRHLNRHRTGIATGDMFESKGVWGEYFYSDGEMDDKSGVRGFENKVNGINLGLDALLNDQLTVGFAFTYGDVKTETNKSGRDASGDTFMGTLYTGWTMENYFFDTMWSYGRGSIDMKRKTSQGTYKSDTKSDTLGARLVGGYNYQLNQWLIQPQIEFNYVKVKFDDFKEKQQHGVFAQSVKLDDFEVMELGAGLKLMADYDVANGMLKPEFTLMGYHDFKDKKPEVQGTFLNGGRTYHVSGRDREENRVLAGVGLKYEMNNNLSLGLNYDYNWQGDYTAHGIVASVRYDF</sequence>
<dbReference type="InterPro" id="IPR005546">
    <property type="entry name" value="Autotransporte_beta"/>
</dbReference>
<feature type="compositionally biased region" description="Polar residues" evidence="2">
    <location>
        <begin position="731"/>
        <end position="748"/>
    </location>
</feature>
<protein>
    <submittedName>
        <fullName evidence="5">Outer membrane autotransporter protein</fullName>
    </submittedName>
</protein>
<feature type="coiled-coil region" evidence="1">
    <location>
        <begin position="277"/>
        <end position="324"/>
    </location>
</feature>